<dbReference type="EMBL" id="GDQN01009571">
    <property type="protein sequence ID" value="JAT81483.1"/>
    <property type="molecule type" value="Transcribed_RNA"/>
</dbReference>
<feature type="non-terminal residue" evidence="1">
    <location>
        <position position="101"/>
    </location>
</feature>
<gene>
    <name evidence="1" type="ORF">g.17286</name>
</gene>
<dbReference type="AlphaFoldDB" id="A0A1E1W3C6"/>
<feature type="non-terminal residue" evidence="1">
    <location>
        <position position="1"/>
    </location>
</feature>
<reference evidence="1" key="1">
    <citation type="submission" date="2015-09" db="EMBL/GenBank/DDBJ databases">
        <title>De novo assembly of Pectinophora gossypiella (Pink Bollworm) gut transcriptome.</title>
        <authorList>
            <person name="Tassone E.E."/>
        </authorList>
    </citation>
    <scope>NUCLEOTIDE SEQUENCE</scope>
</reference>
<organism evidence="1">
    <name type="scientific">Pectinophora gossypiella</name>
    <name type="common">Cotton pink bollworm</name>
    <name type="synonym">Depressaria gossypiella</name>
    <dbReference type="NCBI Taxonomy" id="13191"/>
    <lineage>
        <taxon>Eukaryota</taxon>
        <taxon>Metazoa</taxon>
        <taxon>Ecdysozoa</taxon>
        <taxon>Arthropoda</taxon>
        <taxon>Hexapoda</taxon>
        <taxon>Insecta</taxon>
        <taxon>Pterygota</taxon>
        <taxon>Neoptera</taxon>
        <taxon>Endopterygota</taxon>
        <taxon>Lepidoptera</taxon>
        <taxon>Glossata</taxon>
        <taxon>Ditrysia</taxon>
        <taxon>Gelechioidea</taxon>
        <taxon>Gelechiidae</taxon>
        <taxon>Apatetrinae</taxon>
        <taxon>Pectinophora</taxon>
    </lineage>
</organism>
<accession>A0A1E1W3C6</accession>
<evidence type="ECO:0000313" key="1">
    <source>
        <dbReference type="EMBL" id="JAT81483.1"/>
    </source>
</evidence>
<proteinExistence type="predicted"/>
<protein>
    <submittedName>
        <fullName evidence="1">Uncharacterized protein</fullName>
    </submittedName>
</protein>
<sequence>KFVDSLLAARTQVENITAGINYKKRLEGIIETSMPNPLPVEHDDPGFELYKSNLASIFLLDNFDHSNDAIKLKYENKIKSEIDKFSPEALHRNAIPMTKDQ</sequence>
<dbReference type="OrthoDB" id="6932257at2759"/>
<name>A0A1E1W3C6_PECGO</name>